<proteinExistence type="predicted"/>
<dbReference type="Pfam" id="PF00581">
    <property type="entry name" value="Rhodanese"/>
    <property type="match status" value="1"/>
</dbReference>
<protein>
    <submittedName>
        <fullName evidence="2">HigA family addiction module antitoxin</fullName>
    </submittedName>
</protein>
<dbReference type="CDD" id="cd00158">
    <property type="entry name" value="RHOD"/>
    <property type="match status" value="1"/>
</dbReference>
<dbReference type="EMBL" id="JAOVQN010000015">
    <property type="protein sequence ID" value="MCU9839090.1"/>
    <property type="molecule type" value="Genomic_DNA"/>
</dbReference>
<evidence type="ECO:0000259" key="1">
    <source>
        <dbReference type="PROSITE" id="PS50206"/>
    </source>
</evidence>
<dbReference type="InterPro" id="IPR010982">
    <property type="entry name" value="Lambda_DNA-bd_dom_sf"/>
</dbReference>
<evidence type="ECO:0000313" key="3">
    <source>
        <dbReference type="Proteomes" id="UP001321014"/>
    </source>
</evidence>
<organism evidence="2 3">
    <name type="scientific">Ruegeria marisflavi</name>
    <dbReference type="NCBI Taxonomy" id="2984152"/>
    <lineage>
        <taxon>Bacteria</taxon>
        <taxon>Pseudomonadati</taxon>
        <taxon>Pseudomonadota</taxon>
        <taxon>Alphaproteobacteria</taxon>
        <taxon>Rhodobacterales</taxon>
        <taxon>Roseobacteraceae</taxon>
        <taxon>Ruegeria</taxon>
    </lineage>
</organism>
<dbReference type="PROSITE" id="PS50206">
    <property type="entry name" value="RHODANESE_3"/>
    <property type="match status" value="1"/>
</dbReference>
<evidence type="ECO:0000313" key="2">
    <source>
        <dbReference type="EMBL" id="MCU9839090.1"/>
    </source>
</evidence>
<comment type="caution">
    <text evidence="2">The sequence shown here is derived from an EMBL/GenBank/DDBJ whole genome shotgun (WGS) entry which is preliminary data.</text>
</comment>
<sequence length="225" mass="24630">MTRSAEVTETAKATVTAADAAQVNAWLENDEILLVDVRETSEYEVEHISGALLLPLSSFDPELFPSVPEKKVVLHCAVGKRSEAAGKMLLKEGHRDVVHMEGGIEAWKAAGFATEVQILPPDAQKPKPVFMCPPPGRVLQEEYLDPLGISPRELALATGLLEGRVNDLLAGTSPIGVEASLRLARYFSTAGDFWVRLQLEHDMERARHSVGEQIRQQITPRTAAM</sequence>
<dbReference type="InterPro" id="IPR050229">
    <property type="entry name" value="GlpE_sulfurtransferase"/>
</dbReference>
<feature type="domain" description="Rhodanese" evidence="1">
    <location>
        <begin position="28"/>
        <end position="116"/>
    </location>
</feature>
<dbReference type="InterPro" id="IPR036873">
    <property type="entry name" value="Rhodanese-like_dom_sf"/>
</dbReference>
<dbReference type="InterPro" id="IPR001763">
    <property type="entry name" value="Rhodanese-like_dom"/>
</dbReference>
<keyword evidence="3" id="KW-1185">Reference proteome</keyword>
<reference evidence="2 3" key="1">
    <citation type="submission" date="2022-10" db="EMBL/GenBank/DDBJ databases">
        <title>Ruegeria sp. nov., isolated from ocean surface water.</title>
        <authorList>
            <person name="He W."/>
            <person name="Wang L."/>
            <person name="Zhang D.-F."/>
        </authorList>
    </citation>
    <scope>NUCLEOTIDE SEQUENCE [LARGE SCALE GENOMIC DNA]</scope>
    <source>
        <strain evidence="2 3">WL0004</strain>
    </source>
</reference>
<name>A0ABT2WT58_9RHOB</name>
<dbReference type="RefSeq" id="WP_263389080.1">
    <property type="nucleotide sequence ID" value="NZ_JAOVQN010000015.1"/>
</dbReference>
<dbReference type="PANTHER" id="PTHR43031">
    <property type="entry name" value="FAD-DEPENDENT OXIDOREDUCTASE"/>
    <property type="match status" value="1"/>
</dbReference>
<dbReference type="SMART" id="SM00450">
    <property type="entry name" value="RHOD"/>
    <property type="match status" value="1"/>
</dbReference>
<gene>
    <name evidence="2" type="ORF">OEZ49_15040</name>
</gene>
<dbReference type="SUPFAM" id="SSF52821">
    <property type="entry name" value="Rhodanese/Cell cycle control phosphatase"/>
    <property type="match status" value="1"/>
</dbReference>
<dbReference type="SUPFAM" id="SSF47413">
    <property type="entry name" value="lambda repressor-like DNA-binding domains"/>
    <property type="match status" value="1"/>
</dbReference>
<dbReference type="Gene3D" id="3.40.250.10">
    <property type="entry name" value="Rhodanese-like domain"/>
    <property type="match status" value="1"/>
</dbReference>
<accession>A0ABT2WT58</accession>
<dbReference type="Gene3D" id="1.10.260.40">
    <property type="entry name" value="lambda repressor-like DNA-binding domains"/>
    <property type="match status" value="1"/>
</dbReference>
<dbReference type="Proteomes" id="UP001321014">
    <property type="component" value="Unassembled WGS sequence"/>
</dbReference>
<dbReference type="NCBIfam" id="TIGR02607">
    <property type="entry name" value="antidote_HigA"/>
    <property type="match status" value="1"/>
</dbReference>
<dbReference type="PANTHER" id="PTHR43031:SF1">
    <property type="entry name" value="PYRIDINE NUCLEOTIDE-DISULPHIDE OXIDOREDUCTASE"/>
    <property type="match status" value="1"/>
</dbReference>
<dbReference type="InterPro" id="IPR013430">
    <property type="entry name" value="Toxin_antidote_HigA"/>
</dbReference>